<dbReference type="EMBL" id="MLQL01000005">
    <property type="protein sequence ID" value="OQE28000.1"/>
    <property type="molecule type" value="Genomic_DNA"/>
</dbReference>
<comment type="similarity">
    <text evidence="1">Belongs to the TCP11 family.</text>
</comment>
<dbReference type="STRING" id="254877.A0A1V6TQ15"/>
<dbReference type="SUPFAM" id="SSF53098">
    <property type="entry name" value="Ribonuclease H-like"/>
    <property type="match status" value="1"/>
</dbReference>
<dbReference type="PANTHER" id="PTHR12832">
    <property type="entry name" value="TESTIS-SPECIFIC PROTEIN PBS13 T-COMPLEX 11"/>
    <property type="match status" value="1"/>
</dbReference>
<feature type="compositionally biased region" description="Basic and acidic residues" evidence="2">
    <location>
        <begin position="29"/>
        <end position="49"/>
    </location>
</feature>
<feature type="region of interest" description="Disordered" evidence="2">
    <location>
        <begin position="800"/>
        <end position="855"/>
    </location>
</feature>
<dbReference type="InterPro" id="IPR015242">
    <property type="entry name" value="Ydc2_cat"/>
</dbReference>
<dbReference type="PROSITE" id="PS50800">
    <property type="entry name" value="SAP"/>
    <property type="match status" value="1"/>
</dbReference>
<sequence>MDLQGTKEARTQEEGAEGPLEAYGAGGGRSKEYRKNEGRDSHNHDDRSSIHPLRRRQQPFAYPHGARQSAPPVPAAVTRLREPSPSPEAISIPQELGLGSRDLRLLRKARRSPPVTKKTLSELDLPCIMSNINLRMDANFDRDLHFKPDLDGEKGQRKRKEAADYWDSLAAEISIYSYHAATADATTEEVESSDGTRRTFDPRLPALFETLQEVIKTLVPERDHPTIMQNLEVPLLMQQIRKGVLDMLTLAKWLAKLLKTHCAPMRDEWADSMVEQIEKGSHSQDPREIVNGLRTLFSILEAMKLDVANHQIRAFRVLLIEDTVPFLQEYFQGKMNRGGFQVETARHWYLSVREQARRDDANAEAQKTTPTPETEDTLKPLEALFRGISAQLLQFSPPADFPETFLFDSERLWQLRSTVQNLINLDIAWYIFESYVNKHKRYLSTPEETYSTFRSRVWSLMEDGMDLENRVAGNPDNNDDDPDHRGGKRWTQNMRCIALEIARFACAALQLDPVVADEVIVPIEEALEWHLSNESDLFVFFQNSMRSKILATTLAAARRFLPLSPLAICESQRAPLSAGLGPAAPQTGTAGASGSVSTSSLVQTSQQSDIERIGMRLAHIGVLHWRVWAPLLYLRDEITVVELGQPALCHGSRERQWPVHRSAIHLQESRDPPSKAHASSLKLPLQVFRTARHGNPVFTVLVIVLVPGSPDPAPNATLGKQTQTNPPMRLTAALYSPTHPWLACLKSAQLQRIARATGIQSSGTKGVLIERIAAELTLHSRSQAQLQLQLSAAADGVAENITSSPNANPSTSASDTTSLGQDRRVDLRVSTKTCSTKTKTKIGTESAGSSKSNPEQPWSILSIDMGVQNLAFAHLRVPRFGIPGVGIDAVSPQLPELTAWHRLAVSDISSLNLIPGDNTSIIKPKPISGSGDATEPSQANLPIETEKDPSAKTAKSSKEKDSFSPDLYAANAYTLISSLIAAYRPTHVLIERQRFRSGGSSAVLEWTLRVGLLEGMLYAVLHTLRQERGGEVADLVVRGVEPKRVVRYWLEGGSGISDSGKGDVEKSEVGEKVKEKRLNAREVKKAKIDLVGRWLSAAMQGTNSCPETGGGIKKLKLGIAADDKIVLADNSACPALHGVAGAYMRKWQGQMQTSKKGKGKGSRALKSGSLAPLPVSPQSDMVDEVAALDPGKLDDLADCLLQGVTWVEWQIMRDRIVREGVEALDSIP</sequence>
<name>A0A1V6TQ15_9EURO</name>
<dbReference type="GO" id="GO:0005737">
    <property type="term" value="C:cytoplasm"/>
    <property type="evidence" value="ECO:0007669"/>
    <property type="project" value="UniProtKB-ARBA"/>
</dbReference>
<feature type="domain" description="SAP" evidence="3">
    <location>
        <begin position="742"/>
        <end position="776"/>
    </location>
</feature>
<organism evidence="4 5">
    <name type="scientific">Penicillium flavigenum</name>
    <dbReference type="NCBI Taxonomy" id="254877"/>
    <lineage>
        <taxon>Eukaryota</taxon>
        <taxon>Fungi</taxon>
        <taxon>Dikarya</taxon>
        <taxon>Ascomycota</taxon>
        <taxon>Pezizomycotina</taxon>
        <taxon>Eurotiomycetes</taxon>
        <taxon>Eurotiomycetidae</taxon>
        <taxon>Eurotiales</taxon>
        <taxon>Aspergillaceae</taxon>
        <taxon>Penicillium</taxon>
    </lineage>
</organism>
<feature type="compositionally biased region" description="Polar residues" evidence="2">
    <location>
        <begin position="846"/>
        <end position="855"/>
    </location>
</feature>
<dbReference type="Proteomes" id="UP000191342">
    <property type="component" value="Unassembled WGS sequence"/>
</dbReference>
<dbReference type="InterPro" id="IPR036397">
    <property type="entry name" value="RNaseH_sf"/>
</dbReference>
<evidence type="ECO:0000313" key="4">
    <source>
        <dbReference type="EMBL" id="OQE28000.1"/>
    </source>
</evidence>
<feature type="region of interest" description="Disordered" evidence="2">
    <location>
        <begin position="1150"/>
        <end position="1177"/>
    </location>
</feature>
<dbReference type="InterPro" id="IPR008862">
    <property type="entry name" value="Tcp11"/>
</dbReference>
<dbReference type="InterPro" id="IPR012337">
    <property type="entry name" value="RNaseH-like_sf"/>
</dbReference>
<accession>A0A1V6TQ15</accession>
<dbReference type="GO" id="GO:0003676">
    <property type="term" value="F:nucleic acid binding"/>
    <property type="evidence" value="ECO:0007669"/>
    <property type="project" value="InterPro"/>
</dbReference>
<feature type="region of interest" description="Disordered" evidence="2">
    <location>
        <begin position="922"/>
        <end position="962"/>
    </location>
</feature>
<gene>
    <name evidence="4" type="ORF">PENFLA_c005G06732</name>
</gene>
<keyword evidence="5" id="KW-1185">Reference proteome</keyword>
<evidence type="ECO:0000256" key="2">
    <source>
        <dbReference type="SAM" id="MobiDB-lite"/>
    </source>
</evidence>
<dbReference type="PANTHER" id="PTHR12832:SF11">
    <property type="entry name" value="LD23868P"/>
    <property type="match status" value="1"/>
</dbReference>
<reference evidence="5" key="1">
    <citation type="journal article" date="2017" name="Nat. Microbiol.">
        <title>Global analysis of biosynthetic gene clusters reveals vast potential of secondary metabolite production in Penicillium species.</title>
        <authorList>
            <person name="Nielsen J.C."/>
            <person name="Grijseels S."/>
            <person name="Prigent S."/>
            <person name="Ji B."/>
            <person name="Dainat J."/>
            <person name="Nielsen K.F."/>
            <person name="Frisvad J.C."/>
            <person name="Workman M."/>
            <person name="Nielsen J."/>
        </authorList>
    </citation>
    <scope>NUCLEOTIDE SEQUENCE [LARGE SCALE GENOMIC DNA]</scope>
    <source>
        <strain evidence="5">IBT 14082</strain>
    </source>
</reference>
<evidence type="ECO:0000256" key="1">
    <source>
        <dbReference type="ARBA" id="ARBA00010954"/>
    </source>
</evidence>
<feature type="region of interest" description="Disordered" evidence="2">
    <location>
        <begin position="1"/>
        <end position="94"/>
    </location>
</feature>
<feature type="region of interest" description="Disordered" evidence="2">
    <location>
        <begin position="579"/>
        <end position="598"/>
    </location>
</feature>
<feature type="compositionally biased region" description="Low complexity" evidence="2">
    <location>
        <begin position="802"/>
        <end position="814"/>
    </location>
</feature>
<dbReference type="AlphaFoldDB" id="A0A1V6TQ15"/>
<dbReference type="InterPro" id="IPR003034">
    <property type="entry name" value="SAP_dom"/>
</dbReference>
<dbReference type="Pfam" id="PF05794">
    <property type="entry name" value="Tcp11"/>
    <property type="match status" value="1"/>
</dbReference>
<protein>
    <recommendedName>
        <fullName evidence="3">SAP domain-containing protein</fullName>
    </recommendedName>
</protein>
<evidence type="ECO:0000259" key="3">
    <source>
        <dbReference type="PROSITE" id="PS50800"/>
    </source>
</evidence>
<comment type="caution">
    <text evidence="4">The sequence shown here is derived from an EMBL/GenBank/DDBJ whole genome shotgun (WGS) entry which is preliminary data.</text>
</comment>
<proteinExistence type="inferred from homology"/>
<feature type="compositionally biased region" description="Basic and acidic residues" evidence="2">
    <location>
        <begin position="944"/>
        <end position="962"/>
    </location>
</feature>
<dbReference type="Gene3D" id="3.30.420.10">
    <property type="entry name" value="Ribonuclease H-like superfamily/Ribonuclease H"/>
    <property type="match status" value="1"/>
</dbReference>
<dbReference type="OrthoDB" id="276323at2759"/>
<feature type="compositionally biased region" description="Basic and acidic residues" evidence="2">
    <location>
        <begin position="1"/>
        <end position="13"/>
    </location>
</feature>
<dbReference type="Pfam" id="PF09159">
    <property type="entry name" value="Ydc2-catalyt"/>
    <property type="match status" value="1"/>
</dbReference>
<dbReference type="GO" id="GO:0010737">
    <property type="term" value="P:protein kinase A signaling"/>
    <property type="evidence" value="ECO:0007669"/>
    <property type="project" value="TreeGrafter"/>
</dbReference>
<evidence type="ECO:0000313" key="5">
    <source>
        <dbReference type="Proteomes" id="UP000191342"/>
    </source>
</evidence>
<dbReference type="CDD" id="cd16963">
    <property type="entry name" value="CCE1"/>
    <property type="match status" value="1"/>
</dbReference>